<feature type="transmembrane region" description="Helical" evidence="2">
    <location>
        <begin position="175"/>
        <end position="192"/>
    </location>
</feature>
<keyword evidence="2" id="KW-0812">Transmembrane</keyword>
<dbReference type="InterPro" id="IPR017516">
    <property type="entry name" value="AbrB_dup"/>
</dbReference>
<feature type="transmembrane region" description="Helical" evidence="2">
    <location>
        <begin position="204"/>
        <end position="225"/>
    </location>
</feature>
<feature type="compositionally biased region" description="Gly residues" evidence="1">
    <location>
        <begin position="1"/>
        <end position="11"/>
    </location>
</feature>
<feature type="region of interest" description="Disordered" evidence="1">
    <location>
        <begin position="1"/>
        <end position="81"/>
    </location>
</feature>
<feature type="compositionally biased region" description="Low complexity" evidence="1">
    <location>
        <begin position="48"/>
        <end position="66"/>
    </location>
</feature>
<feature type="transmembrane region" description="Helical" evidence="2">
    <location>
        <begin position="267"/>
        <end position="287"/>
    </location>
</feature>
<dbReference type="KEGG" id="bgm:CAL15_24110"/>
<evidence type="ECO:0008006" key="5">
    <source>
        <dbReference type="Google" id="ProtNLM"/>
    </source>
</evidence>
<dbReference type="EMBL" id="CP021111">
    <property type="protein sequence ID" value="ARP97181.1"/>
    <property type="molecule type" value="Genomic_DNA"/>
</dbReference>
<dbReference type="AlphaFoldDB" id="A0A1W6ZIJ8"/>
<dbReference type="InterPro" id="IPR007820">
    <property type="entry name" value="AbrB_fam"/>
</dbReference>
<accession>A0A1W6ZIJ8</accession>
<sequence>MRGRRQGGGDVCGTLRRDRFHRRHHGPRRASVHAGPPALHGVGRRPGARPGAHPRGSARPGGPAAGMQLRPALPVSSSRMRCGRAAHVRRRRAPGALRTGAAASGAGSCRRLRHGRGMPVISAGLAARAAATYAGAALAGWLFQRMHVPLPWMLGPVMVTAAASLTGVRVAGWAGLRSAGLIVVGTTLGLYFTPQAARELIDHVPLILMAVAATLLIACSASLLLTRTSGIDRVTAFFCSVPGGPAEMCMLANRFGGAPVPIAVSQMLRIVVLVMVLPAALTFGGAGRGPGPAPEPLTTLGVIELVLLLGVSTMATVAMTRIGMRSAWLLVPLVVAIAASLSGWAPPAMPGALAAAAQVCIGTQLGLAFRRQEILGVRRALPAILLNVGILAAGCAAVAAVLAAASGTSLASLVLATAPGGVTEMCLTARSLGLEVPLVVGFHVCRVFIVVSATPWLFAAMRRSGLIDLPHPVPKSS</sequence>
<proteinExistence type="predicted"/>
<feature type="transmembrane region" description="Helical" evidence="2">
    <location>
        <begin position="149"/>
        <end position="168"/>
    </location>
</feature>
<gene>
    <name evidence="3" type="ORF">CAL15_24110</name>
</gene>
<organism evidence="3 4">
    <name type="scientific">Bordetella genomosp. 13</name>
    <dbReference type="NCBI Taxonomy" id="463040"/>
    <lineage>
        <taxon>Bacteria</taxon>
        <taxon>Pseudomonadati</taxon>
        <taxon>Pseudomonadota</taxon>
        <taxon>Betaproteobacteria</taxon>
        <taxon>Burkholderiales</taxon>
        <taxon>Alcaligenaceae</taxon>
        <taxon>Bordetella</taxon>
    </lineage>
</organism>
<feature type="transmembrane region" description="Helical" evidence="2">
    <location>
        <begin position="381"/>
        <end position="405"/>
    </location>
</feature>
<keyword evidence="2" id="KW-1133">Transmembrane helix</keyword>
<dbReference type="Proteomes" id="UP000194161">
    <property type="component" value="Chromosome"/>
</dbReference>
<evidence type="ECO:0000313" key="3">
    <source>
        <dbReference type="EMBL" id="ARP97181.1"/>
    </source>
</evidence>
<feature type="transmembrane region" description="Helical" evidence="2">
    <location>
        <begin position="299"/>
        <end position="320"/>
    </location>
</feature>
<dbReference type="GO" id="GO:0010468">
    <property type="term" value="P:regulation of gene expression"/>
    <property type="evidence" value="ECO:0007669"/>
    <property type="project" value="InterPro"/>
</dbReference>
<feature type="transmembrane region" description="Helical" evidence="2">
    <location>
        <begin position="351"/>
        <end position="369"/>
    </location>
</feature>
<feature type="transmembrane region" description="Helical" evidence="2">
    <location>
        <begin position="438"/>
        <end position="459"/>
    </location>
</feature>
<name>A0A1W6ZIJ8_9BORD</name>
<protein>
    <recommendedName>
        <fullName evidence="5">AbrB family transcriptional regulator</fullName>
    </recommendedName>
</protein>
<dbReference type="Pfam" id="PF05145">
    <property type="entry name" value="AbrB"/>
    <property type="match status" value="1"/>
</dbReference>
<feature type="compositionally biased region" description="Basic residues" evidence="1">
    <location>
        <begin position="18"/>
        <end position="31"/>
    </location>
</feature>
<dbReference type="GO" id="GO:0016020">
    <property type="term" value="C:membrane"/>
    <property type="evidence" value="ECO:0007669"/>
    <property type="project" value="InterPro"/>
</dbReference>
<dbReference type="STRING" id="463040.CAL15_24110"/>
<evidence type="ECO:0000313" key="4">
    <source>
        <dbReference type="Proteomes" id="UP000194161"/>
    </source>
</evidence>
<keyword evidence="4" id="KW-1185">Reference proteome</keyword>
<dbReference type="PANTHER" id="PTHR38457">
    <property type="entry name" value="REGULATOR ABRB-RELATED"/>
    <property type="match status" value="1"/>
</dbReference>
<reference evidence="3 4" key="1">
    <citation type="submission" date="2017-05" db="EMBL/GenBank/DDBJ databases">
        <title>Complete and WGS of Bordetella genogroups.</title>
        <authorList>
            <person name="Spilker T."/>
            <person name="LiPuma J."/>
        </authorList>
    </citation>
    <scope>NUCLEOTIDE SEQUENCE [LARGE SCALE GENOMIC DNA]</scope>
    <source>
        <strain evidence="3 4">AU7206</strain>
    </source>
</reference>
<evidence type="ECO:0000256" key="1">
    <source>
        <dbReference type="SAM" id="MobiDB-lite"/>
    </source>
</evidence>
<evidence type="ECO:0000256" key="2">
    <source>
        <dbReference type="SAM" id="Phobius"/>
    </source>
</evidence>
<keyword evidence="2" id="KW-0472">Membrane</keyword>
<dbReference type="NCBIfam" id="TIGR03082">
    <property type="entry name" value="Gneg_AbrB_dup"/>
    <property type="match status" value="2"/>
</dbReference>
<feature type="transmembrane region" description="Helical" evidence="2">
    <location>
        <begin position="120"/>
        <end position="143"/>
    </location>
</feature>
<dbReference type="PANTHER" id="PTHR38457:SF1">
    <property type="entry name" value="REGULATOR ABRB-RELATED"/>
    <property type="match status" value="1"/>
</dbReference>
<feature type="transmembrane region" description="Helical" evidence="2">
    <location>
        <begin position="327"/>
        <end position="345"/>
    </location>
</feature>